<keyword evidence="2" id="KW-1185">Reference proteome</keyword>
<proteinExistence type="predicted"/>
<comment type="caution">
    <text evidence="1">The sequence shown here is derived from an EMBL/GenBank/DDBJ whole genome shotgun (WGS) entry which is preliminary data.</text>
</comment>
<organism evidence="1 2">
    <name type="scientific">Trichonephila clavata</name>
    <name type="common">Joro spider</name>
    <name type="synonym">Nephila clavata</name>
    <dbReference type="NCBI Taxonomy" id="2740835"/>
    <lineage>
        <taxon>Eukaryota</taxon>
        <taxon>Metazoa</taxon>
        <taxon>Ecdysozoa</taxon>
        <taxon>Arthropoda</taxon>
        <taxon>Chelicerata</taxon>
        <taxon>Arachnida</taxon>
        <taxon>Araneae</taxon>
        <taxon>Araneomorphae</taxon>
        <taxon>Entelegynae</taxon>
        <taxon>Araneoidea</taxon>
        <taxon>Nephilidae</taxon>
        <taxon>Trichonephila</taxon>
    </lineage>
</organism>
<reference evidence="1" key="1">
    <citation type="submission" date="2020-07" db="EMBL/GenBank/DDBJ databases">
        <title>Multicomponent nature underlies the extraordinary mechanical properties of spider dragline silk.</title>
        <authorList>
            <person name="Kono N."/>
            <person name="Nakamura H."/>
            <person name="Mori M."/>
            <person name="Yoshida Y."/>
            <person name="Ohtoshi R."/>
            <person name="Malay A.D."/>
            <person name="Moran D.A.P."/>
            <person name="Tomita M."/>
            <person name="Numata K."/>
            <person name="Arakawa K."/>
        </authorList>
    </citation>
    <scope>NUCLEOTIDE SEQUENCE</scope>
</reference>
<dbReference type="Proteomes" id="UP000887116">
    <property type="component" value="Unassembled WGS sequence"/>
</dbReference>
<evidence type="ECO:0000313" key="2">
    <source>
        <dbReference type="Proteomes" id="UP000887116"/>
    </source>
</evidence>
<gene>
    <name evidence="1" type="ORF">TNCT_623141</name>
</gene>
<dbReference type="AlphaFoldDB" id="A0A8X6GH29"/>
<evidence type="ECO:0000313" key="1">
    <source>
        <dbReference type="EMBL" id="GFQ66864.1"/>
    </source>
</evidence>
<sequence length="105" mass="12301">MFKTFSFSPRNFQGYGTKIKLNYCTSGARDKPNPPKWTPIQNSRVYLKVWPLSEGYQIRTFFSKRLDLFVSAENGVTPFFLCFLDLFSQLKSLRQPGDKDERVDF</sequence>
<protein>
    <submittedName>
        <fullName evidence="1">Uncharacterized protein</fullName>
    </submittedName>
</protein>
<name>A0A8X6GH29_TRICU</name>
<dbReference type="EMBL" id="BMAO01000434">
    <property type="protein sequence ID" value="GFQ66864.1"/>
    <property type="molecule type" value="Genomic_DNA"/>
</dbReference>
<accession>A0A8X6GH29</accession>